<evidence type="ECO:0000256" key="1">
    <source>
        <dbReference type="ARBA" id="ARBA00005254"/>
    </source>
</evidence>
<dbReference type="InterPro" id="IPR002539">
    <property type="entry name" value="MaoC-like_dom"/>
</dbReference>
<gene>
    <name evidence="4" type="ORF">Aple_024380</name>
</gene>
<evidence type="ECO:0000313" key="4">
    <source>
        <dbReference type="EMBL" id="GES19542.1"/>
    </source>
</evidence>
<organism evidence="4 5">
    <name type="scientific">Acrocarpospora pleiomorpha</name>
    <dbReference type="NCBI Taxonomy" id="90975"/>
    <lineage>
        <taxon>Bacteria</taxon>
        <taxon>Bacillati</taxon>
        <taxon>Actinomycetota</taxon>
        <taxon>Actinomycetes</taxon>
        <taxon>Streptosporangiales</taxon>
        <taxon>Streptosporangiaceae</taxon>
        <taxon>Acrocarpospora</taxon>
    </lineage>
</organism>
<dbReference type="EMBL" id="BLAF01000012">
    <property type="protein sequence ID" value="GES19542.1"/>
    <property type="molecule type" value="Genomic_DNA"/>
</dbReference>
<dbReference type="Gene3D" id="3.10.129.10">
    <property type="entry name" value="Hotdog Thioesterase"/>
    <property type="match status" value="2"/>
</dbReference>
<feature type="domain" description="FAS1-like dehydratase" evidence="3">
    <location>
        <begin position="157"/>
        <end position="245"/>
    </location>
</feature>
<dbReference type="InterPro" id="IPR029069">
    <property type="entry name" value="HotDog_dom_sf"/>
</dbReference>
<feature type="domain" description="MaoC-like" evidence="2">
    <location>
        <begin position="12"/>
        <end position="93"/>
    </location>
</feature>
<sequence>MRMPDRLGSVQLTDVVRYAGASGDLNPIHYDPSFNRAAGHEGLFAMGALHGGWLVSHVVSQGASPPEDAPWFLRLRYHGIVPLGLDLEAESSVGPDRTTADLTGGGERKVSLELAGLDAPPAAGGGRDEQRCTFPVELGTAKRFSEAVRWPEPMAPGSPVPPTYLSVLSFWLPNPDPIDRVGFDHSRTLLGETSISMTRGPVRVGEVFEVREYVGEERTREGRAGVMRLVDLVAELSDDTGLRVAYRNTFILMPAADGPVRPLTGSKDPETGQVFYPARALSVDGRMRPLVESALASEGVLYSWTTYAGTAYGQVDLDDGVRLQVRLAPGDHQIGARYRLAGSPDGDRWFEHA</sequence>
<evidence type="ECO:0008006" key="6">
    <source>
        <dbReference type="Google" id="ProtNLM"/>
    </source>
</evidence>
<dbReference type="Pfam" id="PF01575">
    <property type="entry name" value="MaoC_dehydratas"/>
    <property type="match status" value="1"/>
</dbReference>
<protein>
    <recommendedName>
        <fullName evidence="6">MaoC-like domain-containing protein</fullName>
    </recommendedName>
</protein>
<reference evidence="4 5" key="1">
    <citation type="submission" date="2019-10" db="EMBL/GenBank/DDBJ databases">
        <title>Whole genome shotgun sequence of Acrocarpospora pleiomorpha NBRC 16267.</title>
        <authorList>
            <person name="Ichikawa N."/>
            <person name="Kimura A."/>
            <person name="Kitahashi Y."/>
            <person name="Komaki H."/>
            <person name="Oguchi A."/>
        </authorList>
    </citation>
    <scope>NUCLEOTIDE SEQUENCE [LARGE SCALE GENOMIC DNA]</scope>
    <source>
        <strain evidence="4 5">NBRC 16267</strain>
    </source>
</reference>
<comment type="similarity">
    <text evidence="1">Belongs to the enoyl-CoA hydratase/isomerase family.</text>
</comment>
<proteinExistence type="inferred from homology"/>
<dbReference type="SUPFAM" id="SSF54637">
    <property type="entry name" value="Thioesterase/thiol ester dehydrase-isomerase"/>
    <property type="match status" value="2"/>
</dbReference>
<dbReference type="AlphaFoldDB" id="A0A5M3XFN1"/>
<evidence type="ECO:0000313" key="5">
    <source>
        <dbReference type="Proteomes" id="UP000377595"/>
    </source>
</evidence>
<evidence type="ECO:0000259" key="2">
    <source>
        <dbReference type="Pfam" id="PF01575"/>
    </source>
</evidence>
<dbReference type="Pfam" id="PF13452">
    <property type="entry name" value="FAS1_DH_region"/>
    <property type="match status" value="1"/>
</dbReference>
<dbReference type="InterPro" id="IPR039569">
    <property type="entry name" value="FAS1-like_DH_region"/>
</dbReference>
<dbReference type="Proteomes" id="UP000377595">
    <property type="component" value="Unassembled WGS sequence"/>
</dbReference>
<keyword evidence="5" id="KW-1185">Reference proteome</keyword>
<evidence type="ECO:0000259" key="3">
    <source>
        <dbReference type="Pfam" id="PF13452"/>
    </source>
</evidence>
<comment type="caution">
    <text evidence="4">The sequence shown here is derived from an EMBL/GenBank/DDBJ whole genome shotgun (WGS) entry which is preliminary data.</text>
</comment>
<accession>A0A5M3XFN1</accession>
<name>A0A5M3XFN1_9ACTN</name>